<gene>
    <name evidence="4" type="ORF">H4W29_005822</name>
</gene>
<evidence type="ECO:0000313" key="5">
    <source>
        <dbReference type="Proteomes" id="UP000620262"/>
    </source>
</evidence>
<name>A0ABR9IZD1_RHIVS</name>
<accession>A0ABR9IZD1</accession>
<dbReference type="InterPro" id="IPR036291">
    <property type="entry name" value="NAD(P)-bd_dom_sf"/>
</dbReference>
<feature type="domain" description="NAD-dependent epimerase/dehydratase" evidence="3">
    <location>
        <begin position="4"/>
        <end position="231"/>
    </location>
</feature>
<comment type="pathway">
    <text evidence="1">Bacterial outer membrane biogenesis; LPS O-antigen biosynthesis.</text>
</comment>
<comment type="similarity">
    <text evidence="2">Belongs to the NAD(P)-dependent epimerase/dehydratase family.</text>
</comment>
<evidence type="ECO:0000256" key="2">
    <source>
        <dbReference type="ARBA" id="ARBA00007637"/>
    </source>
</evidence>
<keyword evidence="5" id="KW-1185">Reference proteome</keyword>
<dbReference type="EMBL" id="JADBEC010000002">
    <property type="protein sequence ID" value="MBE1508577.1"/>
    <property type="molecule type" value="Genomic_DNA"/>
</dbReference>
<dbReference type="InterPro" id="IPR001509">
    <property type="entry name" value="Epimerase_deHydtase"/>
</dbReference>
<proteinExistence type="inferred from homology"/>
<organism evidence="4 5">
    <name type="scientific">Rhizobium viscosum</name>
    <name type="common">Arthrobacter viscosus</name>
    <dbReference type="NCBI Taxonomy" id="1673"/>
    <lineage>
        <taxon>Bacteria</taxon>
        <taxon>Pseudomonadati</taxon>
        <taxon>Pseudomonadota</taxon>
        <taxon>Alphaproteobacteria</taxon>
        <taxon>Hyphomicrobiales</taxon>
        <taxon>Rhizobiaceae</taxon>
        <taxon>Rhizobium/Agrobacterium group</taxon>
        <taxon>Rhizobium</taxon>
    </lineage>
</organism>
<dbReference type="SUPFAM" id="SSF51735">
    <property type="entry name" value="NAD(P)-binding Rossmann-fold domains"/>
    <property type="match status" value="1"/>
</dbReference>
<sequence length="309" mass="32678">MARALVTGANGFLGRYVCRELRRQGESVVCLSRSAHSQQGETVVIPEKPSADDLLKIIERTQASMIYHLAGTSQMSDVPALYQANVFFAEALLTAAANSLVRPGILLIGSAAEYGTPVSSDMTCREGDVCRPVSSYGISKLAQTYHGLAAARGGLDVTIARLFNPIGVGSPACTALGSFVGQIAAIKGHAGTLKTGSLDAVRDFIEVAEAARVIVELPRLKAAHGDVVNVCSGVGTKLENIVSSLMKVSGAEVMLLKEDFRRGTSDLNMVVGSNARLRELGLEVALPDFEAIMREMLAAERSNSQSVLK</sequence>
<comment type="caution">
    <text evidence="4">The sequence shown here is derived from an EMBL/GenBank/DDBJ whole genome shotgun (WGS) entry which is preliminary data.</text>
</comment>
<dbReference type="EC" id="1.1.1.281" evidence="4"/>
<dbReference type="GO" id="GO:0033705">
    <property type="term" value="F:GDP-4-dehydro-6-deoxy-D-mannose reductase activity"/>
    <property type="evidence" value="ECO:0007669"/>
    <property type="project" value="UniProtKB-EC"/>
</dbReference>
<dbReference type="Pfam" id="PF01370">
    <property type="entry name" value="Epimerase"/>
    <property type="match status" value="1"/>
</dbReference>
<dbReference type="Proteomes" id="UP000620262">
    <property type="component" value="Unassembled WGS sequence"/>
</dbReference>
<reference evidence="4 5" key="1">
    <citation type="submission" date="2020-10" db="EMBL/GenBank/DDBJ databases">
        <title>Sequencing the genomes of 1000 actinobacteria strains.</title>
        <authorList>
            <person name="Klenk H.-P."/>
        </authorList>
    </citation>
    <scope>NUCLEOTIDE SEQUENCE [LARGE SCALE GENOMIC DNA]</scope>
    <source>
        <strain evidence="4 5">DSM 7307</strain>
    </source>
</reference>
<evidence type="ECO:0000259" key="3">
    <source>
        <dbReference type="Pfam" id="PF01370"/>
    </source>
</evidence>
<evidence type="ECO:0000256" key="1">
    <source>
        <dbReference type="ARBA" id="ARBA00005125"/>
    </source>
</evidence>
<evidence type="ECO:0000313" key="4">
    <source>
        <dbReference type="EMBL" id="MBE1508577.1"/>
    </source>
</evidence>
<dbReference type="PANTHER" id="PTHR43000">
    <property type="entry name" value="DTDP-D-GLUCOSE 4,6-DEHYDRATASE-RELATED"/>
    <property type="match status" value="1"/>
</dbReference>
<keyword evidence="4" id="KW-0560">Oxidoreductase</keyword>
<dbReference type="RefSeq" id="WP_192732157.1">
    <property type="nucleotide sequence ID" value="NZ_BAAAVL010000010.1"/>
</dbReference>
<dbReference type="Gene3D" id="3.90.25.10">
    <property type="entry name" value="UDP-galactose 4-epimerase, domain 1"/>
    <property type="match status" value="1"/>
</dbReference>
<dbReference type="Gene3D" id="3.40.50.720">
    <property type="entry name" value="NAD(P)-binding Rossmann-like Domain"/>
    <property type="match status" value="1"/>
</dbReference>
<protein>
    <submittedName>
        <fullName evidence="4">GDP-4-dehydro-6-deoxy-D-mannose reductase</fullName>
        <ecNumber evidence="4">1.1.1.281</ecNumber>
    </submittedName>
</protein>